<gene>
    <name evidence="3" type="primary">LOC112552760</name>
</gene>
<organism evidence="2 3">
    <name type="scientific">Pogonomyrmex barbatus</name>
    <name type="common">red harvester ant</name>
    <dbReference type="NCBI Taxonomy" id="144034"/>
    <lineage>
        <taxon>Eukaryota</taxon>
        <taxon>Metazoa</taxon>
        <taxon>Ecdysozoa</taxon>
        <taxon>Arthropoda</taxon>
        <taxon>Hexapoda</taxon>
        <taxon>Insecta</taxon>
        <taxon>Pterygota</taxon>
        <taxon>Neoptera</taxon>
        <taxon>Endopterygota</taxon>
        <taxon>Hymenoptera</taxon>
        <taxon>Apocrita</taxon>
        <taxon>Aculeata</taxon>
        <taxon>Formicoidea</taxon>
        <taxon>Formicidae</taxon>
        <taxon>Myrmicinae</taxon>
        <taxon>Pogonomyrmex</taxon>
    </lineage>
</organism>
<evidence type="ECO:0000313" key="3">
    <source>
        <dbReference type="RefSeq" id="XP_025074491.1"/>
    </source>
</evidence>
<reference evidence="3" key="1">
    <citation type="submission" date="2025-08" db="UniProtKB">
        <authorList>
            <consortium name="RefSeq"/>
        </authorList>
    </citation>
    <scope>IDENTIFICATION</scope>
</reference>
<dbReference type="OrthoDB" id="10609223at2759"/>
<name>A0A8N1S6X4_9HYME</name>
<feature type="compositionally biased region" description="Basic and acidic residues" evidence="1">
    <location>
        <begin position="75"/>
        <end position="94"/>
    </location>
</feature>
<accession>A0A8N1S6X4</accession>
<evidence type="ECO:0000313" key="2">
    <source>
        <dbReference type="Proteomes" id="UP000504615"/>
    </source>
</evidence>
<dbReference type="Proteomes" id="UP000504615">
    <property type="component" value="Unplaced"/>
</dbReference>
<dbReference type="GeneID" id="112552760"/>
<evidence type="ECO:0000256" key="1">
    <source>
        <dbReference type="SAM" id="MobiDB-lite"/>
    </source>
</evidence>
<keyword evidence="2" id="KW-1185">Reference proteome</keyword>
<dbReference type="RefSeq" id="XP_025074491.1">
    <property type="nucleotide sequence ID" value="XM_025218706.1"/>
</dbReference>
<sequence length="136" mass="14904">MHHGWVRTLASYIGDDRGETAVGQLAARATNLWGLRARTRRTMISYIPSYRSVFPGGYGIACVRTASSQSGNKRRPIERLDGEPTGKEADEPKRHAVAATTQTEDTALARGPSSVSVTFLRARYDSQKLSTVHGAW</sequence>
<dbReference type="AlphaFoldDB" id="A0A8N1S6X4"/>
<proteinExistence type="predicted"/>
<feature type="region of interest" description="Disordered" evidence="1">
    <location>
        <begin position="67"/>
        <end position="110"/>
    </location>
</feature>
<protein>
    <submittedName>
        <fullName evidence="3">Uncharacterized protein LOC112552760</fullName>
    </submittedName>
</protein>